<evidence type="ECO:0000313" key="3">
    <source>
        <dbReference type="Proteomes" id="UP001174691"/>
    </source>
</evidence>
<dbReference type="PANTHER" id="PTHR42943:SF13">
    <property type="entry name" value="GLUTATHIONE S-TRANSFERASE KAPPA-RELATED"/>
    <property type="match status" value="1"/>
</dbReference>
<dbReference type="EMBL" id="JANBVN010000003">
    <property type="protein sequence ID" value="KAJ9165436.1"/>
    <property type="molecule type" value="Genomic_DNA"/>
</dbReference>
<dbReference type="Gene3D" id="3.40.30.10">
    <property type="entry name" value="Glutaredoxin"/>
    <property type="match status" value="1"/>
</dbReference>
<gene>
    <name evidence="2" type="ORF">NKR19_g306</name>
</gene>
<organism evidence="2 3">
    <name type="scientific">Coniochaeta hoffmannii</name>
    <dbReference type="NCBI Taxonomy" id="91930"/>
    <lineage>
        <taxon>Eukaryota</taxon>
        <taxon>Fungi</taxon>
        <taxon>Dikarya</taxon>
        <taxon>Ascomycota</taxon>
        <taxon>Pezizomycotina</taxon>
        <taxon>Sordariomycetes</taxon>
        <taxon>Sordariomycetidae</taxon>
        <taxon>Coniochaetales</taxon>
        <taxon>Coniochaetaceae</taxon>
        <taxon>Coniochaeta</taxon>
    </lineage>
</organism>
<dbReference type="AlphaFoldDB" id="A0AA38VTZ8"/>
<dbReference type="Proteomes" id="UP001174691">
    <property type="component" value="Unassembled WGS sequence"/>
</dbReference>
<reference evidence="2" key="1">
    <citation type="submission" date="2022-07" db="EMBL/GenBank/DDBJ databases">
        <title>Fungi with potential for degradation of polypropylene.</title>
        <authorList>
            <person name="Gostincar C."/>
        </authorList>
    </citation>
    <scope>NUCLEOTIDE SEQUENCE</scope>
    <source>
        <strain evidence="2">EXF-13287</strain>
    </source>
</reference>
<sequence length="251" mass="28323">MGGKIEAYIDVSSLYSYIAFVQLQNVRDILRAHKVDVEYHPVFLGAINNGSGNKPPWTLPAKAAYGWRYDGTRSLERVGLSHLRPPADMMVSGMTVLPLRALSFIKSRHPQETFETAFLYLFHCFWSPPNMNLSDPANLRKALLEVRAGFRGIESPGEDSPLLFNLHDVDAIIQGTQTKEMKDKLRNTTQEALDRGAFGAPWIWVTNSAGKSEPFFGSDRFHFIWKFLGLPFRDVTLLPPSGHARHIEPKL</sequence>
<dbReference type="Pfam" id="PF01323">
    <property type="entry name" value="DSBA"/>
    <property type="match status" value="1"/>
</dbReference>
<dbReference type="SUPFAM" id="SSF52833">
    <property type="entry name" value="Thioredoxin-like"/>
    <property type="match status" value="1"/>
</dbReference>
<protein>
    <submittedName>
        <fullName evidence="2">Thioredoxin-like protein</fullName>
    </submittedName>
</protein>
<dbReference type="GO" id="GO:0004364">
    <property type="term" value="F:glutathione transferase activity"/>
    <property type="evidence" value="ECO:0007669"/>
    <property type="project" value="TreeGrafter"/>
</dbReference>
<dbReference type="InterPro" id="IPR051924">
    <property type="entry name" value="GST_Kappa/NadH"/>
</dbReference>
<dbReference type="GO" id="GO:0005739">
    <property type="term" value="C:mitochondrion"/>
    <property type="evidence" value="ECO:0007669"/>
    <property type="project" value="TreeGrafter"/>
</dbReference>
<keyword evidence="3" id="KW-1185">Reference proteome</keyword>
<comment type="caution">
    <text evidence="2">The sequence shown here is derived from an EMBL/GenBank/DDBJ whole genome shotgun (WGS) entry which is preliminary data.</text>
</comment>
<proteinExistence type="predicted"/>
<dbReference type="PANTHER" id="PTHR42943">
    <property type="entry name" value="GLUTATHIONE S-TRANSFERASE KAPPA"/>
    <property type="match status" value="1"/>
</dbReference>
<dbReference type="GO" id="GO:0004602">
    <property type="term" value="F:glutathione peroxidase activity"/>
    <property type="evidence" value="ECO:0007669"/>
    <property type="project" value="TreeGrafter"/>
</dbReference>
<dbReference type="GO" id="GO:0006749">
    <property type="term" value="P:glutathione metabolic process"/>
    <property type="evidence" value="ECO:0007669"/>
    <property type="project" value="TreeGrafter"/>
</dbReference>
<evidence type="ECO:0000259" key="1">
    <source>
        <dbReference type="Pfam" id="PF01323"/>
    </source>
</evidence>
<dbReference type="GO" id="GO:0005777">
    <property type="term" value="C:peroxisome"/>
    <property type="evidence" value="ECO:0007669"/>
    <property type="project" value="TreeGrafter"/>
</dbReference>
<feature type="domain" description="DSBA-like thioredoxin" evidence="1">
    <location>
        <begin position="5"/>
        <end position="144"/>
    </location>
</feature>
<accession>A0AA38VTZ8</accession>
<dbReference type="InterPro" id="IPR001853">
    <property type="entry name" value="DSBA-like_thioredoxin_dom"/>
</dbReference>
<evidence type="ECO:0000313" key="2">
    <source>
        <dbReference type="EMBL" id="KAJ9165436.1"/>
    </source>
</evidence>
<name>A0AA38VTZ8_9PEZI</name>
<dbReference type="InterPro" id="IPR036249">
    <property type="entry name" value="Thioredoxin-like_sf"/>
</dbReference>